<proteinExistence type="predicted"/>
<protein>
    <submittedName>
        <fullName evidence="21">FeoA domain protein</fullName>
    </submittedName>
    <submittedName>
        <fullName evidence="12">Ferrous iron transport protein A</fullName>
    </submittedName>
</protein>
<evidence type="ECO:0000313" key="35">
    <source>
        <dbReference type="Proteomes" id="UP000285652"/>
    </source>
</evidence>
<evidence type="ECO:0000313" key="36">
    <source>
        <dbReference type="Proteomes" id="UP000285666"/>
    </source>
</evidence>
<dbReference type="Proteomes" id="UP000358366">
    <property type="component" value="Unassembled WGS sequence"/>
</dbReference>
<dbReference type="RefSeq" id="WP_005330360.1">
    <property type="nucleotide sequence ID" value="NZ_AP031430.1"/>
</dbReference>
<dbReference type="Proteomes" id="UP000261055">
    <property type="component" value="Unassembled WGS sequence"/>
</dbReference>
<dbReference type="EMBL" id="QSOI01000003">
    <property type="protein sequence ID" value="RGI85807.1"/>
    <property type="molecule type" value="Genomic_DNA"/>
</dbReference>
<dbReference type="InterPro" id="IPR053184">
    <property type="entry name" value="FeoA-like"/>
</dbReference>
<dbReference type="EMBL" id="JABAFX010000002">
    <property type="protein sequence ID" value="NME56125.1"/>
    <property type="molecule type" value="Genomic_DNA"/>
</dbReference>
<evidence type="ECO:0000313" key="14">
    <source>
        <dbReference type="EMBL" id="RHA72085.1"/>
    </source>
</evidence>
<dbReference type="EMBL" id="QSFS01000002">
    <property type="protein sequence ID" value="RHA72085.1"/>
    <property type="molecule type" value="Genomic_DNA"/>
</dbReference>
<evidence type="ECO:0000313" key="39">
    <source>
        <dbReference type="Proteomes" id="UP000580130"/>
    </source>
</evidence>
<evidence type="ECO:0000313" key="18">
    <source>
        <dbReference type="EMBL" id="RHK64645.1"/>
    </source>
</evidence>
<evidence type="ECO:0000313" key="28">
    <source>
        <dbReference type="Proteomes" id="UP000283630"/>
    </source>
</evidence>
<reference evidence="22 23" key="1">
    <citation type="submission" date="2018-08" db="EMBL/GenBank/DDBJ databases">
        <title>A genome reference for cultivated species of the human gut microbiota.</title>
        <authorList>
            <person name="Zou Y."/>
            <person name="Xue W."/>
            <person name="Luo G."/>
        </authorList>
    </citation>
    <scope>NUCLEOTIDE SEQUENCE [LARGE SCALE GENOMIC DNA]</scope>
    <source>
        <strain evidence="12 26">AF12-11</strain>
        <strain evidence="11 28">AF19-4AC</strain>
        <strain evidence="10 37">AF21-25</strain>
        <strain evidence="9 29">AF25-11</strain>
        <strain evidence="20 35">AF31-13BH</strain>
        <strain evidence="19 27">AF36-1BH</strain>
        <strain evidence="18 30">AF42-21</strain>
        <strain evidence="17 36">AM23-7AC</strain>
        <strain evidence="16 31">AM37-5</strain>
        <strain evidence="15 32">AM40-15AC</strain>
        <strain evidence="14 34">AM42-8</strain>
        <strain evidence="13 33">AM46-16</strain>
        <strain evidence="8 24">OM02-12</strain>
        <strain evidence="7 23">OM03-2</strain>
        <strain evidence="6">TF09-3</strain>
        <strain evidence="5 25">TF11-11</strain>
        <strain evidence="4 22">TM09-19AC</strain>
    </source>
</reference>
<dbReference type="Proteomes" id="UP000284742">
    <property type="component" value="Unassembled WGS sequence"/>
</dbReference>
<dbReference type="Proteomes" id="UP000284962">
    <property type="component" value="Unassembled WGS sequence"/>
</dbReference>
<sequence length="70" mass="7462">MMPLTMLNPGESASIVRVGGNEETKRFLENLGFVAGSEVKVISSNEGNIIAQIKESRVAVSKGIANKIMV</sequence>
<dbReference type="PANTHER" id="PTHR43151:SF1">
    <property type="entry name" value="SSR2333 PROTEIN"/>
    <property type="match status" value="1"/>
</dbReference>
<dbReference type="EMBL" id="QRVU01000006">
    <property type="protein sequence ID" value="RGS73029.1"/>
    <property type="molecule type" value="Genomic_DNA"/>
</dbReference>
<evidence type="ECO:0000313" key="10">
    <source>
        <dbReference type="EMBL" id="RGS73029.1"/>
    </source>
</evidence>
<dbReference type="EMBL" id="QRWH01000003">
    <property type="protein sequence ID" value="RGT10707.1"/>
    <property type="molecule type" value="Genomic_DNA"/>
</dbReference>
<evidence type="ECO:0000313" key="16">
    <source>
        <dbReference type="EMBL" id="RHC09706.1"/>
    </source>
</evidence>
<dbReference type="EMBL" id="QRHN01000014">
    <property type="protein sequence ID" value="RHF77710.1"/>
    <property type="molecule type" value="Genomic_DNA"/>
</dbReference>
<evidence type="ECO:0000313" key="24">
    <source>
        <dbReference type="Proteomes" id="UP000261055"/>
    </source>
</evidence>
<feature type="domain" description="Ferrous iron transporter FeoA-like" evidence="2">
    <location>
        <begin position="2"/>
        <end position="70"/>
    </location>
</feature>
<dbReference type="Pfam" id="PF04023">
    <property type="entry name" value="FeoA"/>
    <property type="match status" value="1"/>
</dbReference>
<dbReference type="AlphaFoldDB" id="A0A3E4L5L2"/>
<dbReference type="Proteomes" id="UP000285666">
    <property type="component" value="Unassembled WGS sequence"/>
</dbReference>
<dbReference type="GO" id="GO:0046914">
    <property type="term" value="F:transition metal ion binding"/>
    <property type="evidence" value="ECO:0007669"/>
    <property type="project" value="InterPro"/>
</dbReference>
<evidence type="ECO:0000313" key="12">
    <source>
        <dbReference type="EMBL" id="RGW54153.1"/>
    </source>
</evidence>
<dbReference type="EMBL" id="QSVB01000016">
    <property type="protein sequence ID" value="RGN88871.1"/>
    <property type="molecule type" value="Genomic_DNA"/>
</dbReference>
<evidence type="ECO:0000313" key="3">
    <source>
        <dbReference type="EMBL" id="NME56125.1"/>
    </source>
</evidence>
<dbReference type="GeneID" id="92863087"/>
<evidence type="ECO:0000313" key="31">
    <source>
        <dbReference type="Proteomes" id="UP000284742"/>
    </source>
</evidence>
<dbReference type="SUPFAM" id="SSF50037">
    <property type="entry name" value="C-terminal domain of transcriptional repressors"/>
    <property type="match status" value="1"/>
</dbReference>
<evidence type="ECO:0000313" key="19">
    <source>
        <dbReference type="EMBL" id="RHL88538.1"/>
    </source>
</evidence>
<dbReference type="Proteomes" id="UP000260841">
    <property type="component" value="Unassembled WGS sequence"/>
</dbReference>
<dbReference type="Proteomes" id="UP000284152">
    <property type="component" value="Unassembled WGS sequence"/>
</dbReference>
<evidence type="ECO:0000313" key="25">
    <source>
        <dbReference type="Proteomes" id="UP000261208"/>
    </source>
</evidence>
<dbReference type="EMBL" id="QSAJ01000011">
    <property type="protein sequence ID" value="RGW54153.1"/>
    <property type="molecule type" value="Genomic_DNA"/>
</dbReference>
<dbReference type="Proteomes" id="UP000285642">
    <property type="component" value="Unassembled WGS sequence"/>
</dbReference>
<reference evidence="21 38" key="2">
    <citation type="submission" date="2019-07" db="EMBL/GenBank/DDBJ databases">
        <authorList>
            <person name="Hibberd C M."/>
            <person name="Gehrig L. J."/>
            <person name="Chang H.-W."/>
            <person name="Venkatesh S."/>
        </authorList>
    </citation>
    <scope>NUCLEOTIDE SEQUENCE [LARGE SCALE GENOMIC DNA]</scope>
    <source>
        <strain evidence="21">Dorea_formicigenerans_SSTS_Bg7063</strain>
    </source>
</reference>
<evidence type="ECO:0000313" key="22">
    <source>
        <dbReference type="Proteomes" id="UP000260664"/>
    </source>
</evidence>
<dbReference type="Proteomes" id="UP000261208">
    <property type="component" value="Unassembled WGS sequence"/>
</dbReference>
<dbReference type="EMBL" id="QSVQ01000007">
    <property type="protein sequence ID" value="RGO51172.1"/>
    <property type="molecule type" value="Genomic_DNA"/>
</dbReference>
<dbReference type="InterPro" id="IPR038157">
    <property type="entry name" value="FeoA_core_dom"/>
</dbReference>
<evidence type="ECO:0000313" key="13">
    <source>
        <dbReference type="EMBL" id="RHA01597.1"/>
    </source>
</evidence>
<name>A0A3E4L5L2_9FIRM</name>
<organism evidence="12 26">
    <name type="scientific">Dorea formicigenerans</name>
    <dbReference type="NCBI Taxonomy" id="39486"/>
    <lineage>
        <taxon>Bacteria</taxon>
        <taxon>Bacillati</taxon>
        <taxon>Bacillota</taxon>
        <taxon>Clostridia</taxon>
        <taxon>Lachnospirales</taxon>
        <taxon>Lachnospiraceae</taxon>
        <taxon>Dorea</taxon>
    </lineage>
</organism>
<evidence type="ECO:0000313" key="29">
    <source>
        <dbReference type="Proteomes" id="UP000283652"/>
    </source>
</evidence>
<evidence type="ECO:0000313" key="34">
    <source>
        <dbReference type="Proteomes" id="UP000285642"/>
    </source>
</evidence>
<dbReference type="Proteomes" id="UP000283652">
    <property type="component" value="Unassembled WGS sequence"/>
</dbReference>
<dbReference type="Gene3D" id="2.30.30.90">
    <property type="match status" value="1"/>
</dbReference>
<dbReference type="Proteomes" id="UP000261324">
    <property type="component" value="Unassembled WGS sequence"/>
</dbReference>
<evidence type="ECO:0000313" key="7">
    <source>
        <dbReference type="EMBL" id="RGN88871.1"/>
    </source>
</evidence>
<dbReference type="EMBL" id="QSHK01000002">
    <property type="protein sequence ID" value="RHC09706.1"/>
    <property type="molecule type" value="Genomic_DNA"/>
</dbReference>
<dbReference type="InterPro" id="IPR007167">
    <property type="entry name" value="Fe-transptr_FeoA-like"/>
</dbReference>
<evidence type="ECO:0000313" key="17">
    <source>
        <dbReference type="EMBL" id="RHF77710.1"/>
    </source>
</evidence>
<dbReference type="Proteomes" id="UP000260664">
    <property type="component" value="Unassembled WGS sequence"/>
</dbReference>
<evidence type="ECO:0000313" key="4">
    <source>
        <dbReference type="EMBL" id="RGI85807.1"/>
    </source>
</evidence>
<evidence type="ECO:0000313" key="32">
    <source>
        <dbReference type="Proteomes" id="UP000284883"/>
    </source>
</evidence>
<dbReference type="Proteomes" id="UP000285981">
    <property type="component" value="Unassembled WGS sequence"/>
</dbReference>
<dbReference type="SMART" id="SM00899">
    <property type="entry name" value="FeoA"/>
    <property type="match status" value="1"/>
</dbReference>
<evidence type="ECO:0000313" key="30">
    <source>
        <dbReference type="Proteomes" id="UP000284152"/>
    </source>
</evidence>
<evidence type="ECO:0000259" key="2">
    <source>
        <dbReference type="SMART" id="SM00899"/>
    </source>
</evidence>
<evidence type="ECO:0000313" key="21">
    <source>
        <dbReference type="EMBL" id="VUX18583.1"/>
    </source>
</evidence>
<dbReference type="Proteomes" id="UP000580130">
    <property type="component" value="Unassembled WGS sequence"/>
</dbReference>
<evidence type="ECO:0000313" key="38">
    <source>
        <dbReference type="Proteomes" id="UP000358366"/>
    </source>
</evidence>
<evidence type="ECO:0000313" key="27">
    <source>
        <dbReference type="Proteomes" id="UP000283325"/>
    </source>
</evidence>
<dbReference type="Proteomes" id="UP000283325">
    <property type="component" value="Unassembled WGS sequence"/>
</dbReference>
<evidence type="ECO:0000313" key="23">
    <source>
        <dbReference type="Proteomes" id="UP000260841"/>
    </source>
</evidence>
<accession>A0A3E4L5L2</accession>
<evidence type="ECO:0000313" key="20">
    <source>
        <dbReference type="EMBL" id="RHN18461.1"/>
    </source>
</evidence>
<dbReference type="Proteomes" id="UP000283630">
    <property type="component" value="Unassembled WGS sequence"/>
</dbReference>
<evidence type="ECO:0000313" key="33">
    <source>
        <dbReference type="Proteomes" id="UP000284962"/>
    </source>
</evidence>
<evidence type="ECO:0000313" key="15">
    <source>
        <dbReference type="EMBL" id="RHB39029.1"/>
    </source>
</evidence>
<dbReference type="Proteomes" id="UP000285652">
    <property type="component" value="Unassembled WGS sequence"/>
</dbReference>
<evidence type="ECO:0000313" key="8">
    <source>
        <dbReference type="EMBL" id="RGO51172.1"/>
    </source>
</evidence>
<dbReference type="EMBL" id="QRUK01000022">
    <property type="protein sequence ID" value="RGR57758.1"/>
    <property type="molecule type" value="Genomic_DNA"/>
</dbReference>
<evidence type="ECO:0000313" key="5">
    <source>
        <dbReference type="EMBL" id="RGK48666.1"/>
    </source>
</evidence>
<reference evidence="3 39" key="3">
    <citation type="submission" date="2020-04" db="EMBL/GenBank/DDBJ databases">
        <authorList>
            <person name="Hitch T.C.A."/>
            <person name="Wylensek D."/>
            <person name="Clavel T."/>
        </authorList>
    </citation>
    <scope>NUCLEOTIDE SEQUENCE [LARGE SCALE GENOMIC DNA]</scope>
    <source>
        <strain evidence="3 39">BSM-383-APC-5F</strain>
    </source>
</reference>
<dbReference type="PANTHER" id="PTHR43151">
    <property type="entry name" value="FEOA FAMILY PROTEIN"/>
    <property type="match status" value="1"/>
</dbReference>
<dbReference type="EMBL" id="QSGQ01000006">
    <property type="protein sequence ID" value="RHB39029.1"/>
    <property type="molecule type" value="Genomic_DNA"/>
</dbReference>
<dbReference type="Proteomes" id="UP000284883">
    <property type="component" value="Unassembled WGS sequence"/>
</dbReference>
<dbReference type="EMBL" id="QSRA01000024">
    <property type="protein sequence ID" value="RGK80049.1"/>
    <property type="molecule type" value="Genomic_DNA"/>
</dbReference>
<dbReference type="EMBL" id="QRNS01000006">
    <property type="protein sequence ID" value="RHK64645.1"/>
    <property type="molecule type" value="Genomic_DNA"/>
</dbReference>
<dbReference type="Proteomes" id="UP000266376">
    <property type="component" value="Unassembled WGS sequence"/>
</dbReference>
<dbReference type="EMBL" id="CABHNI010000047">
    <property type="protein sequence ID" value="VUX18583.1"/>
    <property type="molecule type" value="Genomic_DNA"/>
</dbReference>
<evidence type="ECO:0000313" key="26">
    <source>
        <dbReference type="Proteomes" id="UP000266376"/>
    </source>
</evidence>
<evidence type="ECO:0000313" key="6">
    <source>
        <dbReference type="EMBL" id="RGK80049.1"/>
    </source>
</evidence>
<dbReference type="EMBL" id="QRQQ01000002">
    <property type="protein sequence ID" value="RHN18461.1"/>
    <property type="molecule type" value="Genomic_DNA"/>
</dbReference>
<keyword evidence="1" id="KW-0408">Iron</keyword>
<gene>
    <name evidence="21" type="ORF">DFSSTS7063_02598</name>
    <name evidence="18" type="ORF">DW054_05115</name>
    <name evidence="17" type="ORF">DW658_10595</name>
    <name evidence="16" type="ORF">DW860_05070</name>
    <name evidence="15" type="ORF">DW885_09460</name>
    <name evidence="14" type="ORF">DW924_01900</name>
    <name evidence="13" type="ORF">DW957_01975</name>
    <name evidence="12" type="ORF">DWV67_06185</name>
    <name evidence="11" type="ORF">DWX53_04600</name>
    <name evidence="10" type="ORF">DWX78_01910</name>
    <name evidence="9" type="ORF">DWY33_11155</name>
    <name evidence="20" type="ORF">DWZ24_04495</name>
    <name evidence="19" type="ORF">DWZ98_05790</name>
    <name evidence="8" type="ORF">DXB12_07530</name>
    <name evidence="7" type="ORF">DXB36_13015</name>
    <name evidence="6" type="ORF">DXC93_14080</name>
    <name evidence="5" type="ORF">DXD10_06860</name>
    <name evidence="4" type="ORF">DXD84_03700</name>
    <name evidence="3" type="ORF">HF855_01470</name>
</gene>
<evidence type="ECO:0000313" key="11">
    <source>
        <dbReference type="EMBL" id="RGT10707.1"/>
    </source>
</evidence>
<keyword evidence="24" id="KW-1185">Reference proteome</keyword>
<dbReference type="EMBL" id="QSEW01000002">
    <property type="protein sequence ID" value="RHA01597.1"/>
    <property type="molecule type" value="Genomic_DNA"/>
</dbReference>
<evidence type="ECO:0000313" key="9">
    <source>
        <dbReference type="EMBL" id="RGR57758.1"/>
    </source>
</evidence>
<dbReference type="InterPro" id="IPR008988">
    <property type="entry name" value="Transcriptional_repressor_C"/>
</dbReference>
<dbReference type="EMBL" id="QSQQ01000007">
    <property type="protein sequence ID" value="RGK48666.1"/>
    <property type="molecule type" value="Genomic_DNA"/>
</dbReference>
<dbReference type="EMBL" id="QRPD01000004">
    <property type="protein sequence ID" value="RHL88538.1"/>
    <property type="molecule type" value="Genomic_DNA"/>
</dbReference>
<evidence type="ECO:0000313" key="37">
    <source>
        <dbReference type="Proteomes" id="UP000285981"/>
    </source>
</evidence>
<evidence type="ECO:0000256" key="1">
    <source>
        <dbReference type="ARBA" id="ARBA00023004"/>
    </source>
</evidence>